<accession>A0A4C1YZV3</accession>
<dbReference type="Proteomes" id="UP000299102">
    <property type="component" value="Unassembled WGS sequence"/>
</dbReference>
<protein>
    <submittedName>
        <fullName evidence="1">Uncharacterized protein</fullName>
    </submittedName>
</protein>
<dbReference type="AlphaFoldDB" id="A0A4C1YZV3"/>
<comment type="caution">
    <text evidence="1">The sequence shown here is derived from an EMBL/GenBank/DDBJ whole genome shotgun (WGS) entry which is preliminary data.</text>
</comment>
<reference evidence="1 2" key="1">
    <citation type="journal article" date="2019" name="Commun. Biol.">
        <title>The bagworm genome reveals a unique fibroin gene that provides high tensile strength.</title>
        <authorList>
            <person name="Kono N."/>
            <person name="Nakamura H."/>
            <person name="Ohtoshi R."/>
            <person name="Tomita M."/>
            <person name="Numata K."/>
            <person name="Arakawa K."/>
        </authorList>
    </citation>
    <scope>NUCLEOTIDE SEQUENCE [LARGE SCALE GENOMIC DNA]</scope>
</reference>
<organism evidence="1 2">
    <name type="scientific">Eumeta variegata</name>
    <name type="common">Bagworm moth</name>
    <name type="synonym">Eumeta japonica</name>
    <dbReference type="NCBI Taxonomy" id="151549"/>
    <lineage>
        <taxon>Eukaryota</taxon>
        <taxon>Metazoa</taxon>
        <taxon>Ecdysozoa</taxon>
        <taxon>Arthropoda</taxon>
        <taxon>Hexapoda</taxon>
        <taxon>Insecta</taxon>
        <taxon>Pterygota</taxon>
        <taxon>Neoptera</taxon>
        <taxon>Endopterygota</taxon>
        <taxon>Lepidoptera</taxon>
        <taxon>Glossata</taxon>
        <taxon>Ditrysia</taxon>
        <taxon>Tineoidea</taxon>
        <taxon>Psychidae</taxon>
        <taxon>Oiketicinae</taxon>
        <taxon>Eumeta</taxon>
    </lineage>
</organism>
<sequence length="124" mass="13581">MSHGPDQILQRAGGLLPTVIYKTHARPEYDTSPWRSELQELVTFERYVQSFVCVTTAGDLKRGGNLPSQRGVGNRLIYVRGARPAPLPPALQPDNIDINLFGGVRADGGAASSFQHRRQITAVN</sequence>
<evidence type="ECO:0000313" key="2">
    <source>
        <dbReference type="Proteomes" id="UP000299102"/>
    </source>
</evidence>
<dbReference type="EMBL" id="BGZK01001520">
    <property type="protein sequence ID" value="GBP81608.1"/>
    <property type="molecule type" value="Genomic_DNA"/>
</dbReference>
<keyword evidence="2" id="KW-1185">Reference proteome</keyword>
<name>A0A4C1YZV3_EUMVA</name>
<gene>
    <name evidence="1" type="ORF">EVAR_21238_1</name>
</gene>
<evidence type="ECO:0000313" key="1">
    <source>
        <dbReference type="EMBL" id="GBP81608.1"/>
    </source>
</evidence>
<proteinExistence type="predicted"/>